<name>A0ABY6HKP6_9ARCH</name>
<accession>A0ABY6HKP6</accession>
<evidence type="ECO:0000313" key="1">
    <source>
        <dbReference type="EMBL" id="UYP43986.1"/>
    </source>
</evidence>
<sequence length="376" mass="43309">MEDSPEILEKLSVKPSWLKLIPQDNRQRLLRSGESFTVYKTLTDLLELPEKNITVQNAKAKMLKDPLVEAILSNLPRWKDFKVSGHNDPRYIPNQLLLLHNWGIKVEDDIRIKNILDSLLEHTDEDTGQFLWYGEVYNRKTKEKLNMWESILCDHHLITTLMLLFGYEQKSAVKSAISRINDLVEDTENGIGWKCLPGLKSQFRGPGRKNEVCPMLIIDVLRGYYKIPLAKRPANLIKCGKTLLNCWNDRSTKKPYMFGHGRNFRSLKPPFFWYNVGTVLDATSYYPKLVNTLSFKQLLSVALLSFDSKGEITPKSIKTFFKGYSFGQKKNFSPWVTYYLSSICKRAVDTNVSLINEVLKLDGNQFAGSKDTTKKK</sequence>
<reference evidence="1" key="1">
    <citation type="submission" date="2022-09" db="EMBL/GenBank/DDBJ databases">
        <title>Actin cytoskeleton and complex cell architecture in an #Asgard archaeon.</title>
        <authorList>
            <person name="Ponce Toledo R.I."/>
            <person name="Schleper C."/>
            <person name="Rodrigues Oliveira T."/>
            <person name="Wollweber F."/>
            <person name="Xu J."/>
            <person name="Rittmann S."/>
            <person name="Klingl A."/>
            <person name="Pilhofer M."/>
        </authorList>
    </citation>
    <scope>NUCLEOTIDE SEQUENCE</scope>
    <source>
        <strain evidence="1">B-35</strain>
    </source>
</reference>
<keyword evidence="2" id="KW-1185">Reference proteome</keyword>
<dbReference type="EMBL" id="CP104013">
    <property type="protein sequence ID" value="UYP43986.1"/>
    <property type="molecule type" value="Genomic_DNA"/>
</dbReference>
<proteinExistence type="predicted"/>
<organism evidence="1 2">
    <name type="scientific">Candidatus Lokiarchaeum ossiferum</name>
    <dbReference type="NCBI Taxonomy" id="2951803"/>
    <lineage>
        <taxon>Archaea</taxon>
        <taxon>Promethearchaeati</taxon>
        <taxon>Promethearchaeota</taxon>
        <taxon>Promethearchaeia</taxon>
        <taxon>Promethearchaeales</taxon>
        <taxon>Promethearchaeaceae</taxon>
        <taxon>Candidatus Lokiarchaeum</taxon>
    </lineage>
</organism>
<evidence type="ECO:0000313" key="2">
    <source>
        <dbReference type="Proteomes" id="UP001208689"/>
    </source>
</evidence>
<dbReference type="Proteomes" id="UP001208689">
    <property type="component" value="Chromosome"/>
</dbReference>
<protein>
    <submittedName>
        <fullName evidence="1">Uncharacterized protein</fullName>
    </submittedName>
</protein>
<gene>
    <name evidence="1" type="ORF">NEF87_000271</name>
</gene>